<keyword evidence="2" id="KW-0808">Transferase</keyword>
<gene>
    <name evidence="2" type="ORF">FHR82_008127</name>
</gene>
<proteinExistence type="inferred from homology"/>
<evidence type="ECO:0000256" key="1">
    <source>
        <dbReference type="ARBA" id="ARBA00006547"/>
    </source>
</evidence>
<dbReference type="RefSeq" id="WP_184815851.1">
    <property type="nucleotide sequence ID" value="NZ_JACHJQ010000011.1"/>
</dbReference>
<dbReference type="PANTHER" id="PTHR11786:SF0">
    <property type="entry name" value="ARYLAMINE N-ACETYLTRANSFERASE 4-RELATED"/>
    <property type="match status" value="1"/>
</dbReference>
<dbReference type="SUPFAM" id="SSF54001">
    <property type="entry name" value="Cysteine proteinases"/>
    <property type="match status" value="1"/>
</dbReference>
<reference evidence="2 3" key="1">
    <citation type="submission" date="2020-08" db="EMBL/GenBank/DDBJ databases">
        <title>Genomic Encyclopedia of Type Strains, Phase III (KMG-III): the genomes of soil and plant-associated and newly described type strains.</title>
        <authorList>
            <person name="Whitman W."/>
        </authorList>
    </citation>
    <scope>NUCLEOTIDE SEQUENCE [LARGE SCALE GENOMIC DNA]</scope>
    <source>
        <strain evidence="2 3">CECT 8960</strain>
    </source>
</reference>
<name>A0A7W7QDX9_9PSEU</name>
<dbReference type="Proteomes" id="UP000520767">
    <property type="component" value="Unassembled WGS sequence"/>
</dbReference>
<sequence length="294" mass="32351">MTSTRPAVDESLRDAYLRRLGFGTPPPATVETLHAVHRAQVERVPYESVWVWLGERRTIEPLDSVRYLVSGRGGYCYHQNGALATLLGWLGFRVHWHAGGVQGHPDAKPNVDGNHLALTVSGLPSDDNPGGEWFMDVGLGDGLIEPVPLRTGTYTQGPHTYGLRPSEIAPGGWRLDADESMSLHGMDFTPGEATAADLVAEHERLQSAPDSSFVRTLVAFRRDVGGVDFLRGRVLKRLDTTGETTRELTSAPEWHTCLADVFGLPLSDVDTERKTLLWNRVTAAHEKWLAGSRQ</sequence>
<dbReference type="InterPro" id="IPR001447">
    <property type="entry name" value="Arylamine_N-AcTrfase"/>
</dbReference>
<accession>A0A7W7QDX9</accession>
<evidence type="ECO:0000313" key="3">
    <source>
        <dbReference type="Proteomes" id="UP000520767"/>
    </source>
</evidence>
<dbReference type="Pfam" id="PF00797">
    <property type="entry name" value="Acetyltransf_2"/>
    <property type="match status" value="1"/>
</dbReference>
<dbReference type="Gene3D" id="3.30.2140.10">
    <property type="entry name" value="Arylamine N-acetyltransferase"/>
    <property type="match status" value="1"/>
</dbReference>
<dbReference type="AlphaFoldDB" id="A0A7W7QDX9"/>
<comment type="caution">
    <text evidence="2">The sequence shown here is derived from an EMBL/GenBank/DDBJ whole genome shotgun (WGS) entry which is preliminary data.</text>
</comment>
<protein>
    <submittedName>
        <fullName evidence="2">Arylamine N-acetyltransferase</fullName>
    </submittedName>
</protein>
<dbReference type="InterPro" id="IPR038765">
    <property type="entry name" value="Papain-like_cys_pep_sf"/>
</dbReference>
<comment type="similarity">
    <text evidence="1">Belongs to the arylamine N-acetyltransferase family.</text>
</comment>
<evidence type="ECO:0000313" key="2">
    <source>
        <dbReference type="EMBL" id="MBB4911856.1"/>
    </source>
</evidence>
<dbReference type="EMBL" id="JACHJQ010000011">
    <property type="protein sequence ID" value="MBB4911856.1"/>
    <property type="molecule type" value="Genomic_DNA"/>
</dbReference>
<organism evidence="2 3">
    <name type="scientific">Actinophytocola algeriensis</name>
    <dbReference type="NCBI Taxonomy" id="1768010"/>
    <lineage>
        <taxon>Bacteria</taxon>
        <taxon>Bacillati</taxon>
        <taxon>Actinomycetota</taxon>
        <taxon>Actinomycetes</taxon>
        <taxon>Pseudonocardiales</taxon>
        <taxon>Pseudonocardiaceae</taxon>
    </lineage>
</organism>
<dbReference type="GO" id="GO:0016407">
    <property type="term" value="F:acetyltransferase activity"/>
    <property type="evidence" value="ECO:0007669"/>
    <property type="project" value="InterPro"/>
</dbReference>
<keyword evidence="3" id="KW-1185">Reference proteome</keyword>
<dbReference type="PANTHER" id="PTHR11786">
    <property type="entry name" value="N-HYDROXYARYLAMINE O-ACETYLTRANSFERASE"/>
    <property type="match status" value="1"/>
</dbReference>
<dbReference type="Gene3D" id="2.40.128.150">
    <property type="entry name" value="Cysteine proteinases"/>
    <property type="match status" value="1"/>
</dbReference>